<dbReference type="AlphaFoldDB" id="A0A375A5K2"/>
<dbReference type="SUPFAM" id="SSF161098">
    <property type="entry name" value="MetI-like"/>
    <property type="match status" value="1"/>
</dbReference>
<organism evidence="14 15">
    <name type="scientific">Dickeya aquatica</name>
    <dbReference type="NCBI Taxonomy" id="1401087"/>
    <lineage>
        <taxon>Bacteria</taxon>
        <taxon>Pseudomonadati</taxon>
        <taxon>Pseudomonadota</taxon>
        <taxon>Gammaproteobacteria</taxon>
        <taxon>Enterobacterales</taxon>
        <taxon>Pectobacteriaceae</taxon>
        <taxon>Dickeya</taxon>
    </lineage>
</organism>
<gene>
    <name evidence="12 14" type="primary">ugpE</name>
    <name evidence="14" type="ORF">DAQ1742_00140</name>
</gene>
<dbReference type="InterPro" id="IPR000515">
    <property type="entry name" value="MetI-like"/>
</dbReference>
<dbReference type="NCBIfam" id="NF008210">
    <property type="entry name" value="PRK10973.1"/>
    <property type="match status" value="1"/>
</dbReference>
<dbReference type="Pfam" id="PF00528">
    <property type="entry name" value="BPD_transp_1"/>
    <property type="match status" value="1"/>
</dbReference>
<feature type="transmembrane region" description="Helical" evidence="11">
    <location>
        <begin position="261"/>
        <end position="284"/>
    </location>
</feature>
<dbReference type="Gene3D" id="1.10.3720.10">
    <property type="entry name" value="MetI-like"/>
    <property type="match status" value="1"/>
</dbReference>
<evidence type="ECO:0000256" key="11">
    <source>
        <dbReference type="RuleBase" id="RU363032"/>
    </source>
</evidence>
<keyword evidence="8 11" id="KW-0812">Transmembrane</keyword>
<feature type="transmembrane region" description="Helical" evidence="11">
    <location>
        <begin position="92"/>
        <end position="116"/>
    </location>
</feature>
<name>A0A375A5K2_9GAMM</name>
<evidence type="ECO:0000313" key="15">
    <source>
        <dbReference type="Proteomes" id="UP000294820"/>
    </source>
</evidence>
<evidence type="ECO:0000256" key="6">
    <source>
        <dbReference type="ARBA" id="ARBA00022475"/>
    </source>
</evidence>
<sequence>MTRFAMTGSRMIENRRGLDIFSHVTLVVAIVVVLFPLYVAFIAATMSQQQMSQVPMSLIPGGHLWENIIYIWQHGVGDNNSAPFGLMLFNSFVMALAITIGKISVSMLSAFAIVYFRFPCRNLFFWMIFATLMLPVEVRIFPTVEVISHLNMTNSYVGLTLPVMASATATFLFRQFFMTLPDELLEAARIDGASPMRFFFDMVLPLSKTNLAALFVITFIYGWNQYLWPLLIVNDPHLGTAVAGIQSMIATGDTATPWHQVMAAMLMTMLPPLLVVLLMQRWFVRGLVDSEK</sequence>
<evidence type="ECO:0000259" key="13">
    <source>
        <dbReference type="PROSITE" id="PS50928"/>
    </source>
</evidence>
<dbReference type="PROSITE" id="PS50928">
    <property type="entry name" value="ABC_TM1"/>
    <property type="match status" value="1"/>
</dbReference>
<reference evidence="14 15" key="1">
    <citation type="submission" date="2016-09" db="EMBL/GenBank/DDBJ databases">
        <authorList>
            <person name="Reverchon S."/>
            <person name="Nasser W."/>
            <person name="Leonard S."/>
            <person name="Brochier C."/>
            <person name="Duprey A."/>
        </authorList>
    </citation>
    <scope>NUCLEOTIDE SEQUENCE [LARGE SCALE GENOMIC DNA]</scope>
    <source>
        <strain evidence="14 15">174/2</strain>
    </source>
</reference>
<feature type="transmembrane region" description="Helical" evidence="11">
    <location>
        <begin position="20"/>
        <end position="42"/>
    </location>
</feature>
<evidence type="ECO:0000256" key="4">
    <source>
        <dbReference type="ARBA" id="ARBA00020515"/>
    </source>
</evidence>
<feature type="transmembrane region" description="Helical" evidence="11">
    <location>
        <begin position="156"/>
        <end position="177"/>
    </location>
</feature>
<evidence type="ECO:0000256" key="7">
    <source>
        <dbReference type="ARBA" id="ARBA00022519"/>
    </source>
</evidence>
<keyword evidence="7 12" id="KW-0997">Cell inner membrane</keyword>
<dbReference type="KEGG" id="daq:DAQ1742_00140"/>
<comment type="subcellular location">
    <subcellularLocation>
        <location evidence="1 12">Cell inner membrane</location>
        <topology evidence="1 12">Multi-pass membrane protein</topology>
    </subcellularLocation>
    <subcellularLocation>
        <location evidence="11">Cell membrane</location>
        <topology evidence="11">Multi-pass membrane protein</topology>
    </subcellularLocation>
</comment>
<evidence type="ECO:0000256" key="2">
    <source>
        <dbReference type="ARBA" id="ARBA00008852"/>
    </source>
</evidence>
<evidence type="ECO:0000256" key="12">
    <source>
        <dbReference type="RuleBase" id="RU363056"/>
    </source>
</evidence>
<evidence type="ECO:0000256" key="9">
    <source>
        <dbReference type="ARBA" id="ARBA00022989"/>
    </source>
</evidence>
<comment type="similarity">
    <text evidence="2">Belongs to the binding-protein-dependent transport system permease family. UgpAE subfamily.</text>
</comment>
<evidence type="ECO:0000256" key="5">
    <source>
        <dbReference type="ARBA" id="ARBA00022448"/>
    </source>
</evidence>
<keyword evidence="15" id="KW-1185">Reference proteome</keyword>
<dbReference type="GO" id="GO:0005886">
    <property type="term" value="C:plasma membrane"/>
    <property type="evidence" value="ECO:0007669"/>
    <property type="project" value="UniProtKB-SubCell"/>
</dbReference>
<keyword evidence="10 11" id="KW-0472">Membrane</keyword>
<evidence type="ECO:0000256" key="1">
    <source>
        <dbReference type="ARBA" id="ARBA00004429"/>
    </source>
</evidence>
<accession>A0A375A5K2</accession>
<protein>
    <recommendedName>
        <fullName evidence="4 12">sn-glycerol-3-phosphate transport system permease protein UgpE</fullName>
    </recommendedName>
</protein>
<dbReference type="CDD" id="cd06261">
    <property type="entry name" value="TM_PBP2"/>
    <property type="match status" value="1"/>
</dbReference>
<keyword evidence="5 11" id="KW-0813">Transport</keyword>
<dbReference type="GO" id="GO:0055085">
    <property type="term" value="P:transmembrane transport"/>
    <property type="evidence" value="ECO:0007669"/>
    <property type="project" value="InterPro"/>
</dbReference>
<dbReference type="InterPro" id="IPR035906">
    <property type="entry name" value="MetI-like_sf"/>
</dbReference>
<evidence type="ECO:0000256" key="10">
    <source>
        <dbReference type="ARBA" id="ARBA00023136"/>
    </source>
</evidence>
<evidence type="ECO:0000313" key="14">
    <source>
        <dbReference type="EMBL" id="SLM61267.1"/>
    </source>
</evidence>
<keyword evidence="6 12" id="KW-1003">Cell membrane</keyword>
<proteinExistence type="inferred from homology"/>
<feature type="transmembrane region" description="Helical" evidence="11">
    <location>
        <begin position="198"/>
        <end position="221"/>
    </location>
</feature>
<evidence type="ECO:0000256" key="3">
    <source>
        <dbReference type="ARBA" id="ARBA00011557"/>
    </source>
</evidence>
<comment type="function">
    <text evidence="12">Part of the ABC transporter complex UgpBAEC involved in sn-glycerol-3-phosphate (G3P) import. Probably responsible for the translocation of the substrate across the membrane.</text>
</comment>
<comment type="subunit">
    <text evidence="3 12">The complex is composed of two ATP-binding proteins (UgpC), two transmembrane proteins (UgpA and UgpE) and a solute-binding protein (UgpB).</text>
</comment>
<dbReference type="EMBL" id="LT615367">
    <property type="protein sequence ID" value="SLM61267.1"/>
    <property type="molecule type" value="Genomic_DNA"/>
</dbReference>
<keyword evidence="9 11" id="KW-1133">Transmembrane helix</keyword>
<feature type="domain" description="ABC transmembrane type-1" evidence="13">
    <location>
        <begin position="88"/>
        <end position="279"/>
    </location>
</feature>
<dbReference type="PANTHER" id="PTHR43744:SF8">
    <property type="entry name" value="SN-GLYCEROL-3-PHOSPHATE TRANSPORT SYSTEM PERMEASE PROTEIN UGPE"/>
    <property type="match status" value="1"/>
</dbReference>
<evidence type="ECO:0000256" key="8">
    <source>
        <dbReference type="ARBA" id="ARBA00022692"/>
    </source>
</evidence>
<dbReference type="PANTHER" id="PTHR43744">
    <property type="entry name" value="ABC TRANSPORTER PERMEASE PROTEIN MG189-RELATED-RELATED"/>
    <property type="match status" value="1"/>
</dbReference>
<feature type="transmembrane region" description="Helical" evidence="11">
    <location>
        <begin position="123"/>
        <end position="144"/>
    </location>
</feature>
<dbReference type="Proteomes" id="UP000294820">
    <property type="component" value="Chromosome 1"/>
</dbReference>